<dbReference type="Proteomes" id="UP000254424">
    <property type="component" value="Unassembled WGS sequence"/>
</dbReference>
<dbReference type="Pfam" id="PF13149">
    <property type="entry name" value="Mfa_like_1"/>
    <property type="match status" value="1"/>
</dbReference>
<dbReference type="AlphaFoldDB" id="A0A380YP43"/>
<dbReference type="EMBL" id="UFSX01000001">
    <property type="protein sequence ID" value="SUV28202.1"/>
    <property type="molecule type" value="Genomic_DNA"/>
</dbReference>
<organism evidence="1 2">
    <name type="scientific">Bacteroides eggerthii</name>
    <dbReference type="NCBI Taxonomy" id="28111"/>
    <lineage>
        <taxon>Bacteria</taxon>
        <taxon>Pseudomonadati</taxon>
        <taxon>Bacteroidota</taxon>
        <taxon>Bacteroidia</taxon>
        <taxon>Bacteroidales</taxon>
        <taxon>Bacteroidaceae</taxon>
        <taxon>Bacteroides</taxon>
    </lineage>
</organism>
<name>A0A380YP43_9BACE</name>
<sequence length="256" mass="27303">MIWRKYLSTVKGTPPQSTLPLWKPPHTRSIVNSINDISVGSLGIYEVAESGTSGTFPWTTSPLLNNVAPAGISGNELTFSPPLYYPAGGHKVIFYGYYPRTTATNGTSYITPPGNGTAPTFNFTLTGQEDIMHGASVAGGSYSPGTAIPITFKHKLTQIQLNVSALGTLLSSIKILNVRNTGSMNLETGAVTYGNNTVDITLDKAGLTTTAPVMVPADVPVYLVEVAFMGQLLPRKYLIRPTSGKFLEGVIYTVTL</sequence>
<accession>A0A380YP43</accession>
<dbReference type="Gene3D" id="2.60.40.2620">
    <property type="entry name" value="Fimbrillin-like"/>
    <property type="match status" value="1"/>
</dbReference>
<dbReference type="RefSeq" id="WP_147351363.1">
    <property type="nucleotide sequence ID" value="NZ_JAHPXG010000029.1"/>
</dbReference>
<evidence type="ECO:0000313" key="1">
    <source>
        <dbReference type="EMBL" id="SUV28202.1"/>
    </source>
</evidence>
<gene>
    <name evidence="1" type="ORF">NCTC11155_00149</name>
</gene>
<reference evidence="1 2" key="1">
    <citation type="submission" date="2018-06" db="EMBL/GenBank/DDBJ databases">
        <authorList>
            <consortium name="Pathogen Informatics"/>
            <person name="Doyle S."/>
        </authorList>
    </citation>
    <scope>NUCLEOTIDE SEQUENCE [LARGE SCALE GENOMIC DNA]</scope>
    <source>
        <strain evidence="1 2">NCTC11155</strain>
    </source>
</reference>
<dbReference type="InterPro" id="IPR042278">
    <property type="entry name" value="Mfa-like_1_N"/>
</dbReference>
<dbReference type="CDD" id="cd13120">
    <property type="entry name" value="BF2867_like_N"/>
    <property type="match status" value="1"/>
</dbReference>
<proteinExistence type="predicted"/>
<dbReference type="InterPro" id="IPR025049">
    <property type="entry name" value="Mfa-like_1"/>
</dbReference>
<evidence type="ECO:0000313" key="2">
    <source>
        <dbReference type="Proteomes" id="UP000254424"/>
    </source>
</evidence>
<keyword evidence="1" id="KW-0449">Lipoprotein</keyword>
<protein>
    <submittedName>
        <fullName evidence="1">Putative lipoprotein</fullName>
    </submittedName>
</protein>